<dbReference type="AlphaFoldDB" id="A0A2M7AM73"/>
<name>A0A2M7AM73_UNCKA</name>
<evidence type="ECO:0000313" key="1">
    <source>
        <dbReference type="EMBL" id="PIU68506.1"/>
    </source>
</evidence>
<dbReference type="Proteomes" id="UP000229916">
    <property type="component" value="Unassembled WGS sequence"/>
</dbReference>
<proteinExistence type="predicted"/>
<organism evidence="1 2">
    <name type="scientific">candidate division WWE3 bacterium CG06_land_8_20_14_3_00_42_16</name>
    <dbReference type="NCBI Taxonomy" id="1975083"/>
    <lineage>
        <taxon>Bacteria</taxon>
        <taxon>Katanobacteria</taxon>
    </lineage>
</organism>
<dbReference type="EMBL" id="PEWD01000070">
    <property type="protein sequence ID" value="PIU68506.1"/>
    <property type="molecule type" value="Genomic_DNA"/>
</dbReference>
<evidence type="ECO:0008006" key="3">
    <source>
        <dbReference type="Google" id="ProtNLM"/>
    </source>
</evidence>
<accession>A0A2M7AM73</accession>
<sequence length="317" mass="36637">MPMNEIQKAILKTLIYYDLFDWPANLSELTSFLIGEKATCGMVEKQLQVLAARQKVSTQDGFWMLKDRNEIVPERLKKEKEAQRKLKIAWKAAAVLKIIPWIEMVAISGTLAVGGAKEDDDIDIFILTQTGRLYLSRLFEFLLLTLLGKRRRPRTTKVKDKICPNLYLDYEGLLVAENLCAAHDLVRLKPLWERNGAYRKLLEANLWYQNYFPNRQPRHCDPPAGGEAIPSVLPHSNGILKQVQDDKEQARDDGVGTGLRIFGDWFESLARKLELRYLQSKKTSERISAHTLYFHPQDVYPKILKEFQKRILPLDKK</sequence>
<reference evidence="2" key="1">
    <citation type="submission" date="2017-09" db="EMBL/GenBank/DDBJ databases">
        <title>Depth-based differentiation of microbial function through sediment-hosted aquifers and enrichment of novel symbionts in the deep terrestrial subsurface.</title>
        <authorList>
            <person name="Probst A.J."/>
            <person name="Ladd B."/>
            <person name="Jarett J.K."/>
            <person name="Geller-Mcgrath D.E."/>
            <person name="Sieber C.M.K."/>
            <person name="Emerson J.B."/>
            <person name="Anantharaman K."/>
            <person name="Thomas B.C."/>
            <person name="Malmstrom R."/>
            <person name="Stieglmeier M."/>
            <person name="Klingl A."/>
            <person name="Woyke T."/>
            <person name="Ryan C.M."/>
            <person name="Banfield J.F."/>
        </authorList>
    </citation>
    <scope>NUCLEOTIDE SEQUENCE [LARGE SCALE GENOMIC DNA]</scope>
</reference>
<evidence type="ECO:0000313" key="2">
    <source>
        <dbReference type="Proteomes" id="UP000229916"/>
    </source>
</evidence>
<comment type="caution">
    <text evidence="1">The sequence shown here is derived from an EMBL/GenBank/DDBJ whole genome shotgun (WGS) entry which is preliminary data.</text>
</comment>
<gene>
    <name evidence="1" type="ORF">COS81_03735</name>
</gene>
<protein>
    <recommendedName>
        <fullName evidence="3">Polymerase nucleotidyl transferase domain-containing protein</fullName>
    </recommendedName>
</protein>